<evidence type="ECO:0000256" key="5">
    <source>
        <dbReference type="ARBA" id="ARBA00023136"/>
    </source>
</evidence>
<dbReference type="Proteomes" id="UP000279236">
    <property type="component" value="Unassembled WGS sequence"/>
</dbReference>
<dbReference type="Pfam" id="PF05277">
    <property type="entry name" value="DUF726"/>
    <property type="match status" value="2"/>
</dbReference>
<dbReference type="SUPFAM" id="SSF53474">
    <property type="entry name" value="alpha/beta-Hydrolases"/>
    <property type="match status" value="1"/>
</dbReference>
<dbReference type="EMBL" id="RSCE01000016">
    <property type="protein sequence ID" value="RSH77346.1"/>
    <property type="molecule type" value="Genomic_DNA"/>
</dbReference>
<keyword evidence="5 7" id="KW-0472">Membrane</keyword>
<evidence type="ECO:0000256" key="7">
    <source>
        <dbReference type="SAM" id="Phobius"/>
    </source>
</evidence>
<name>A0A427XET6_9TREE</name>
<evidence type="ECO:0000256" key="6">
    <source>
        <dbReference type="SAM" id="MobiDB-lite"/>
    </source>
</evidence>
<keyword evidence="3 7" id="KW-0812">Transmembrane</keyword>
<keyword evidence="9" id="KW-1185">Reference proteome</keyword>
<feature type="transmembrane region" description="Helical" evidence="7">
    <location>
        <begin position="175"/>
        <end position="198"/>
    </location>
</feature>
<dbReference type="InterPro" id="IPR029058">
    <property type="entry name" value="AB_hydrolase_fold"/>
</dbReference>
<dbReference type="PANTHER" id="PTHR17920">
    <property type="entry name" value="TRANSMEMBRANE AND COILED-COIL DOMAIN-CONTAINING PROTEIN 4 TMCO4"/>
    <property type="match status" value="1"/>
</dbReference>
<accession>A0A427XET6</accession>
<sequence length="611" mass="64580">MPDIQCSPPPLPRQLRFVVALAAVSASERPPSGTVWTGADAWLESLLSLLDLERDALPPDVNPEDVSIAAGGRDTWSNDERRGIGWALIHAALAPETREDTKEPRVAYSAVARAAAHRTLSLLGLDSTLLSVAEARVGATLAAALDGDKSTVDEAVSKQKEGWGGSLGRRIGAGVIAGGVIVGVTGGLAAPAIAALLAPLGMGAIFTAGAAPLVLGTLFGVTGGGLTGWRVAERWRGVDEFAFIEVGAGTKPSKEEVDDLKKHAPIFDVDFETRFQGQLESDEVESAAQREVERSRRELEGRLAEMSLEAHTDQASPSPPSTPLKPGEFKKPTTPSLTATIVVPGLLTVSHTEAISAWRAACSPYGHWHYGTDTPDSKVPVGLKDGRDVYLLRYETQTMLDTGRDLESWVASKLRNAAATEVVKHTVLSAYYAAIALPLSVYKLSTMALDNSWVGAQDKAIKAGRLLGEVLAQRVQGERPVVLVGTSVGALTVLHALLYLATLDGPPIVDSVFFISLPAAPTEAEWASVRQTVARRVVNAWTGSDMVLAGVVRLHEVVSRGVTGNNGTRVAGLGPVMQNGVEDVDLCDVLNGHSEINTSIGDILEVLQVDD</sequence>
<reference evidence="8 9" key="1">
    <citation type="submission" date="2018-11" db="EMBL/GenBank/DDBJ databases">
        <title>Genome sequence of Apiotrichum porosum DSM 27194.</title>
        <authorList>
            <person name="Aliyu H."/>
            <person name="Gorte O."/>
            <person name="Ochsenreither K."/>
        </authorList>
    </citation>
    <scope>NUCLEOTIDE SEQUENCE [LARGE SCALE GENOMIC DNA]</scope>
    <source>
        <strain evidence="8 9">DSM 27194</strain>
    </source>
</reference>
<evidence type="ECO:0000256" key="3">
    <source>
        <dbReference type="ARBA" id="ARBA00022692"/>
    </source>
</evidence>
<comment type="subcellular location">
    <subcellularLocation>
        <location evidence="1">Membrane</location>
        <topology evidence="1">Multi-pass membrane protein</topology>
    </subcellularLocation>
</comment>
<feature type="transmembrane region" description="Helical" evidence="7">
    <location>
        <begin position="481"/>
        <end position="501"/>
    </location>
</feature>
<gene>
    <name evidence="8" type="ORF">EHS24_003305</name>
</gene>
<evidence type="ECO:0000313" key="9">
    <source>
        <dbReference type="Proteomes" id="UP000279236"/>
    </source>
</evidence>
<keyword evidence="4 7" id="KW-1133">Transmembrane helix</keyword>
<dbReference type="RefSeq" id="XP_028472493.1">
    <property type="nucleotide sequence ID" value="XM_028618997.1"/>
</dbReference>
<protein>
    <submittedName>
        <fullName evidence="8">Uncharacterized protein</fullName>
    </submittedName>
</protein>
<dbReference type="InterPro" id="IPR007941">
    <property type="entry name" value="DUF726"/>
</dbReference>
<dbReference type="AlphaFoldDB" id="A0A427XET6"/>
<evidence type="ECO:0000313" key="8">
    <source>
        <dbReference type="EMBL" id="RSH77346.1"/>
    </source>
</evidence>
<evidence type="ECO:0000256" key="1">
    <source>
        <dbReference type="ARBA" id="ARBA00004141"/>
    </source>
</evidence>
<dbReference type="OrthoDB" id="277931at2759"/>
<comment type="similarity">
    <text evidence="2">Belongs to the TMCO4 family.</text>
</comment>
<dbReference type="PANTHER" id="PTHR17920:SF23">
    <property type="entry name" value="DUF726-DOMAIN-CONTAINING PROTEIN"/>
    <property type="match status" value="1"/>
</dbReference>
<evidence type="ECO:0000256" key="2">
    <source>
        <dbReference type="ARBA" id="ARBA00009824"/>
    </source>
</evidence>
<evidence type="ECO:0000256" key="4">
    <source>
        <dbReference type="ARBA" id="ARBA00022989"/>
    </source>
</evidence>
<feature type="transmembrane region" description="Helical" evidence="7">
    <location>
        <begin position="204"/>
        <end position="226"/>
    </location>
</feature>
<proteinExistence type="inferred from homology"/>
<dbReference type="GeneID" id="39587848"/>
<dbReference type="GO" id="GO:0016020">
    <property type="term" value="C:membrane"/>
    <property type="evidence" value="ECO:0007669"/>
    <property type="project" value="UniProtKB-SubCell"/>
</dbReference>
<organism evidence="8 9">
    <name type="scientific">Apiotrichum porosum</name>
    <dbReference type="NCBI Taxonomy" id="105984"/>
    <lineage>
        <taxon>Eukaryota</taxon>
        <taxon>Fungi</taxon>
        <taxon>Dikarya</taxon>
        <taxon>Basidiomycota</taxon>
        <taxon>Agaricomycotina</taxon>
        <taxon>Tremellomycetes</taxon>
        <taxon>Trichosporonales</taxon>
        <taxon>Trichosporonaceae</taxon>
        <taxon>Apiotrichum</taxon>
    </lineage>
</organism>
<feature type="region of interest" description="Disordered" evidence="6">
    <location>
        <begin position="308"/>
        <end position="333"/>
    </location>
</feature>
<comment type="caution">
    <text evidence="8">The sequence shown here is derived from an EMBL/GenBank/DDBJ whole genome shotgun (WGS) entry which is preliminary data.</text>
</comment>